<gene>
    <name evidence="1" type="ORF">L1987_56089</name>
</gene>
<dbReference type="Proteomes" id="UP001056120">
    <property type="component" value="Linkage Group LG18"/>
</dbReference>
<protein>
    <submittedName>
        <fullName evidence="1">Uncharacterized protein</fullName>
    </submittedName>
</protein>
<accession>A0ACB9EBP2</accession>
<evidence type="ECO:0000313" key="2">
    <source>
        <dbReference type="Proteomes" id="UP001056120"/>
    </source>
</evidence>
<evidence type="ECO:0000313" key="1">
    <source>
        <dbReference type="EMBL" id="KAI3756270.1"/>
    </source>
</evidence>
<reference evidence="2" key="1">
    <citation type="journal article" date="2022" name="Mol. Ecol. Resour.">
        <title>The genomes of chicory, endive, great burdock and yacon provide insights into Asteraceae palaeo-polyploidization history and plant inulin production.</title>
        <authorList>
            <person name="Fan W."/>
            <person name="Wang S."/>
            <person name="Wang H."/>
            <person name="Wang A."/>
            <person name="Jiang F."/>
            <person name="Liu H."/>
            <person name="Zhao H."/>
            <person name="Xu D."/>
            <person name="Zhang Y."/>
        </authorList>
    </citation>
    <scope>NUCLEOTIDE SEQUENCE [LARGE SCALE GENOMIC DNA]</scope>
    <source>
        <strain evidence="2">cv. Yunnan</strain>
    </source>
</reference>
<proteinExistence type="predicted"/>
<dbReference type="EMBL" id="CM042035">
    <property type="protein sequence ID" value="KAI3756270.1"/>
    <property type="molecule type" value="Genomic_DNA"/>
</dbReference>
<organism evidence="1 2">
    <name type="scientific">Smallanthus sonchifolius</name>
    <dbReference type="NCBI Taxonomy" id="185202"/>
    <lineage>
        <taxon>Eukaryota</taxon>
        <taxon>Viridiplantae</taxon>
        <taxon>Streptophyta</taxon>
        <taxon>Embryophyta</taxon>
        <taxon>Tracheophyta</taxon>
        <taxon>Spermatophyta</taxon>
        <taxon>Magnoliopsida</taxon>
        <taxon>eudicotyledons</taxon>
        <taxon>Gunneridae</taxon>
        <taxon>Pentapetalae</taxon>
        <taxon>asterids</taxon>
        <taxon>campanulids</taxon>
        <taxon>Asterales</taxon>
        <taxon>Asteraceae</taxon>
        <taxon>Asteroideae</taxon>
        <taxon>Heliantheae alliance</taxon>
        <taxon>Millerieae</taxon>
        <taxon>Smallanthus</taxon>
    </lineage>
</organism>
<comment type="caution">
    <text evidence="1">The sequence shown here is derived from an EMBL/GenBank/DDBJ whole genome shotgun (WGS) entry which is preliminary data.</text>
</comment>
<reference evidence="1 2" key="2">
    <citation type="journal article" date="2022" name="Mol. Ecol. Resour.">
        <title>The genomes of chicory, endive, great burdock and yacon provide insights into Asteraceae paleo-polyploidization history and plant inulin production.</title>
        <authorList>
            <person name="Fan W."/>
            <person name="Wang S."/>
            <person name="Wang H."/>
            <person name="Wang A."/>
            <person name="Jiang F."/>
            <person name="Liu H."/>
            <person name="Zhao H."/>
            <person name="Xu D."/>
            <person name="Zhang Y."/>
        </authorList>
    </citation>
    <scope>NUCLEOTIDE SEQUENCE [LARGE SCALE GENOMIC DNA]</scope>
    <source>
        <strain evidence="2">cv. Yunnan</strain>
        <tissue evidence="1">Leaves</tissue>
    </source>
</reference>
<keyword evidence="2" id="KW-1185">Reference proteome</keyword>
<sequence length="359" mass="37735">MFGVRVSFVVRYMTAASFSWTVYSLSVSIIGDFCCLVAVSAMDVVELKDILRVSAATKMDNRRDGENVIHIIGGDEADNRNDKPVASTWYGCGEGSGGDRTVPSESSQIPTFGSSSLEVVENDRSYKPKHCKNYYTEAGCPFGDNCIYIHDEEAKTRESFAIFVGPSFSGGYRDGAATGIGGGPAPPPPLAPLPARTLAAATGIGGGPAAPPPLAPLPARTLAVAVAAATPPLARIPLAHTLSSGTVRPLNWRSRICNRWEQSGYCQFGSECFFAHGEAELQRCGGGPGDREANPNNQRVMVPNLAAASGSSAAHAVTASAADAGGSGQMSGATQRPIPRWKVPKKIVGIYGDWIDDLE</sequence>
<name>A0ACB9EBP2_9ASTR</name>